<reference evidence="6" key="1">
    <citation type="submission" date="2018-05" db="EMBL/GenBank/DDBJ databases">
        <authorList>
            <person name="Lanie J.A."/>
            <person name="Ng W.-L."/>
            <person name="Kazmierczak K.M."/>
            <person name="Andrzejewski T.M."/>
            <person name="Davidsen T.M."/>
            <person name="Wayne K.J."/>
            <person name="Tettelin H."/>
            <person name="Glass J.I."/>
            <person name="Rusch D."/>
            <person name="Podicherti R."/>
            <person name="Tsui H.-C.T."/>
            <person name="Winkler M.E."/>
        </authorList>
    </citation>
    <scope>NUCLEOTIDE SEQUENCE</scope>
</reference>
<dbReference type="NCBIfam" id="TIGR00133">
    <property type="entry name" value="gatB"/>
    <property type="match status" value="1"/>
</dbReference>
<evidence type="ECO:0000256" key="3">
    <source>
        <dbReference type="ARBA" id="ARBA00022840"/>
    </source>
</evidence>
<dbReference type="GO" id="GO:0070681">
    <property type="term" value="P:glutaminyl-tRNAGln biosynthesis via transamidation"/>
    <property type="evidence" value="ECO:0007669"/>
    <property type="project" value="TreeGrafter"/>
</dbReference>
<dbReference type="InterPro" id="IPR017959">
    <property type="entry name" value="Asn/Gln-tRNA_amidoTrfase_suB/E"/>
</dbReference>
<evidence type="ECO:0000256" key="1">
    <source>
        <dbReference type="ARBA" id="ARBA00022598"/>
    </source>
</evidence>
<sequence>MGYEAIIGLEAHVELNTNSKMFCSCRVVDSTNSEPNCHVCPVCSGMPGALPSINKRAVEIGILVSLALNCNIETTSIFARKNYFYPDLPKGYQISQYEKPLATNGHINIGDSQNTTKIHIRRVHLEEDTGKLVHTNDYGKTKGVSLIDLNRAGVPLLEIVSEPDIRSPLEAVNYAKELHSVLTYLDVNSGDMEKGVLRFEANVSLRVTGSKQLNARREIKNLNSFKSLQRSIEYEIEQQIAAYKANKTIRQETLGWDESNGKTIFQRSKEHSHDYRYFPEPDLPPINVNDEWKKE</sequence>
<dbReference type="PANTHER" id="PTHR11659">
    <property type="entry name" value="GLUTAMYL-TRNA GLN AMIDOTRANSFERASE SUBUNIT B MITOCHONDRIAL AND PROKARYOTIC PET112-RELATED"/>
    <property type="match status" value="1"/>
</dbReference>
<dbReference type="InterPro" id="IPR017958">
    <property type="entry name" value="Gln-tRNA_amidoTrfase_suB_CS"/>
</dbReference>
<dbReference type="PROSITE" id="PS01234">
    <property type="entry name" value="GATB"/>
    <property type="match status" value="1"/>
</dbReference>
<keyword evidence="3" id="KW-0067">ATP-binding</keyword>
<accession>A0A382PEB1</accession>
<proteinExistence type="predicted"/>
<protein>
    <recommendedName>
        <fullName evidence="5">Aspartyl/Glutamyl-tRNA(Gln) amidotransferase subunit B/E catalytic domain-containing protein</fullName>
    </recommendedName>
</protein>
<feature type="non-terminal residue" evidence="6">
    <location>
        <position position="295"/>
    </location>
</feature>
<dbReference type="InterPro" id="IPR006075">
    <property type="entry name" value="Asn/Gln-tRNA_Trfase_suB/E_cat"/>
</dbReference>
<keyword evidence="1" id="KW-0436">Ligase</keyword>
<dbReference type="InterPro" id="IPR004413">
    <property type="entry name" value="GatB"/>
</dbReference>
<name>A0A382PEB1_9ZZZZ</name>
<dbReference type="GO" id="GO:0005524">
    <property type="term" value="F:ATP binding"/>
    <property type="evidence" value="ECO:0007669"/>
    <property type="project" value="UniProtKB-KW"/>
</dbReference>
<feature type="domain" description="Aspartyl/Glutamyl-tRNA(Gln) amidotransferase subunit B/E catalytic" evidence="5">
    <location>
        <begin position="6"/>
        <end position="293"/>
    </location>
</feature>
<dbReference type="NCBIfam" id="NF004012">
    <property type="entry name" value="PRK05477.1-2"/>
    <property type="match status" value="1"/>
</dbReference>
<evidence type="ECO:0000256" key="2">
    <source>
        <dbReference type="ARBA" id="ARBA00022741"/>
    </source>
</evidence>
<gene>
    <name evidence="6" type="ORF">METZ01_LOCUS323809</name>
</gene>
<dbReference type="Pfam" id="PF02934">
    <property type="entry name" value="GatB_N"/>
    <property type="match status" value="1"/>
</dbReference>
<evidence type="ECO:0000259" key="5">
    <source>
        <dbReference type="Pfam" id="PF02934"/>
    </source>
</evidence>
<keyword evidence="2" id="KW-0547">Nucleotide-binding</keyword>
<dbReference type="EMBL" id="UINC01106352">
    <property type="protein sequence ID" value="SVC70955.1"/>
    <property type="molecule type" value="Genomic_DNA"/>
</dbReference>
<dbReference type="AlphaFoldDB" id="A0A382PEB1"/>
<evidence type="ECO:0000256" key="4">
    <source>
        <dbReference type="ARBA" id="ARBA00022917"/>
    </source>
</evidence>
<dbReference type="GO" id="GO:0050567">
    <property type="term" value="F:glutaminyl-tRNA synthase (glutamine-hydrolyzing) activity"/>
    <property type="evidence" value="ECO:0007669"/>
    <property type="project" value="TreeGrafter"/>
</dbReference>
<keyword evidence="4" id="KW-0648">Protein biosynthesis</keyword>
<dbReference type="GO" id="GO:0006412">
    <property type="term" value="P:translation"/>
    <property type="evidence" value="ECO:0007669"/>
    <property type="project" value="UniProtKB-KW"/>
</dbReference>
<dbReference type="InterPro" id="IPR014746">
    <property type="entry name" value="Gln_synth/guanido_kin_cat_dom"/>
</dbReference>
<dbReference type="SUPFAM" id="SSF55931">
    <property type="entry name" value="Glutamine synthetase/guanido kinase"/>
    <property type="match status" value="1"/>
</dbReference>
<evidence type="ECO:0000313" key="6">
    <source>
        <dbReference type="EMBL" id="SVC70955.1"/>
    </source>
</evidence>
<dbReference type="PANTHER" id="PTHR11659:SF0">
    <property type="entry name" value="GLUTAMYL-TRNA(GLN) AMIDOTRANSFERASE SUBUNIT B, MITOCHONDRIAL"/>
    <property type="match status" value="1"/>
</dbReference>
<organism evidence="6">
    <name type="scientific">marine metagenome</name>
    <dbReference type="NCBI Taxonomy" id="408172"/>
    <lineage>
        <taxon>unclassified sequences</taxon>
        <taxon>metagenomes</taxon>
        <taxon>ecological metagenomes</taxon>
    </lineage>
</organism>